<gene>
    <name evidence="1" type="ORF">PVOR_00945</name>
</gene>
<keyword evidence="2" id="KW-1185">Reference proteome</keyword>
<name>A0A2R9T2L5_9BACL</name>
<evidence type="ECO:0000313" key="1">
    <source>
        <dbReference type="EMBL" id="EFU43740.1"/>
    </source>
</evidence>
<dbReference type="KEGG" id="pvo:PVOR_00945"/>
<dbReference type="Proteomes" id="UP000003094">
    <property type="component" value="Unassembled WGS sequence"/>
</dbReference>
<accession>A0A2R9T2L5</accession>
<proteinExistence type="predicted"/>
<evidence type="ECO:0000313" key="2">
    <source>
        <dbReference type="Proteomes" id="UP000003094"/>
    </source>
</evidence>
<comment type="caution">
    <text evidence="1">The sequence shown here is derived from an EMBL/GenBank/DDBJ whole genome shotgun (WGS) entry which is preliminary data.</text>
</comment>
<reference evidence="1 2" key="1">
    <citation type="journal article" date="2010" name="BMC Genomics">
        <title>Genome sequence of the pattern forming Paenibacillus vortex bacterium reveals potential for thriving in complex environments.</title>
        <authorList>
            <person name="Sirota-Madi A."/>
            <person name="Olender T."/>
            <person name="Helman Y."/>
            <person name="Ingham C."/>
            <person name="Brainis I."/>
            <person name="Roth D."/>
            <person name="Hagi E."/>
            <person name="Brodsky L."/>
            <person name="Leshkowitz D."/>
            <person name="Galatenko V."/>
            <person name="Nikolaev V."/>
            <person name="Mugasimangalam R.C."/>
            <person name="Bransburg-Zabary S."/>
            <person name="Gutnick D.L."/>
            <person name="Lancet D."/>
            <person name="Ben-Jacob E."/>
        </authorList>
    </citation>
    <scope>NUCLEOTIDE SEQUENCE [LARGE SCALE GENOMIC DNA]</scope>
    <source>
        <strain evidence="1 2">V453</strain>
    </source>
</reference>
<dbReference type="AlphaFoldDB" id="A0A2R9T2L5"/>
<organism evidence="1 2">
    <name type="scientific">Paenibacillus vortex V453</name>
    <dbReference type="NCBI Taxonomy" id="715225"/>
    <lineage>
        <taxon>Bacteria</taxon>
        <taxon>Bacillati</taxon>
        <taxon>Bacillota</taxon>
        <taxon>Bacilli</taxon>
        <taxon>Bacillales</taxon>
        <taxon>Paenibacillaceae</taxon>
        <taxon>Paenibacillus</taxon>
    </lineage>
</organism>
<protein>
    <submittedName>
        <fullName evidence="1">RNA polymerase, sigma-24 subunit, ECF subfamily protein</fullName>
    </submittedName>
</protein>
<sequence>MAGGINTPYELFRKVGDQLHVLGMGDLEFWYYLSAMTEGPHALLDINGAASFPRFKAKAPDFRDCMLQVTSLGRDVLAAKSDYAHTNIVDKWIGGLHLQGKAPLWRWDLQQRTIVLAGESE</sequence>
<dbReference type="EMBL" id="ADHJ01000001">
    <property type="protein sequence ID" value="EFU43740.1"/>
    <property type="molecule type" value="Genomic_DNA"/>
</dbReference>